<evidence type="ECO:0000313" key="1">
    <source>
        <dbReference type="EMBL" id="SCP96728.1"/>
    </source>
</evidence>
<keyword evidence="2" id="KW-1185">Reference proteome</keyword>
<reference evidence="1 2" key="1">
    <citation type="submission" date="2016-09" db="EMBL/GenBank/DDBJ databases">
        <authorList>
            <person name="Capua I."/>
            <person name="De Benedictis P."/>
            <person name="Joannis T."/>
            <person name="Lombin L.H."/>
            <person name="Cattoli G."/>
        </authorList>
    </citation>
    <scope>NUCLEOTIDE SEQUENCE [LARGE SCALE GENOMIC DNA]</scope>
    <source>
        <strain evidence="1 2">GluBS11</strain>
    </source>
</reference>
<dbReference type="RefSeq" id="WP_091232216.1">
    <property type="nucleotide sequence ID" value="NZ_FMKA01000006.1"/>
</dbReference>
<proteinExistence type="predicted"/>
<accession>A0A1D3TSC9</accession>
<dbReference type="Proteomes" id="UP000199315">
    <property type="component" value="Unassembled WGS sequence"/>
</dbReference>
<dbReference type="AlphaFoldDB" id="A0A1D3TSC9"/>
<name>A0A1D3TSC9_9FIRM</name>
<gene>
    <name evidence="1" type="ORF">SAMN05421730_100627</name>
</gene>
<evidence type="ECO:0000313" key="2">
    <source>
        <dbReference type="Proteomes" id="UP000199315"/>
    </source>
</evidence>
<dbReference type="STRING" id="1619234.SAMN05421730_100627"/>
<dbReference type="EMBL" id="FMKA01000006">
    <property type="protein sequence ID" value="SCP96728.1"/>
    <property type="molecule type" value="Genomic_DNA"/>
</dbReference>
<protein>
    <submittedName>
        <fullName evidence="1">Uncharacterized protein</fullName>
    </submittedName>
</protein>
<organism evidence="1 2">
    <name type="scientific">Anaerobium acetethylicum</name>
    <dbReference type="NCBI Taxonomy" id="1619234"/>
    <lineage>
        <taxon>Bacteria</taxon>
        <taxon>Bacillati</taxon>
        <taxon>Bacillota</taxon>
        <taxon>Clostridia</taxon>
        <taxon>Lachnospirales</taxon>
        <taxon>Lachnospiraceae</taxon>
        <taxon>Anaerobium</taxon>
    </lineage>
</organism>
<sequence length="79" mass="9099">MILNGAITHDSANNAYCTKKIDAQINNFQRGLRIITIYDFFEKKKGAGRRQKEEWKTSFNWQQLQFPEFCTGTPKIAAG</sequence>